<dbReference type="InterPro" id="IPR036396">
    <property type="entry name" value="Cyt_P450_sf"/>
</dbReference>
<dbReference type="EMBL" id="HBIR01021477">
    <property type="protein sequence ID" value="CAE0547650.1"/>
    <property type="molecule type" value="Transcribed_RNA"/>
</dbReference>
<dbReference type="Gene3D" id="1.10.630.10">
    <property type="entry name" value="Cytochrome P450"/>
    <property type="match status" value="1"/>
</dbReference>
<dbReference type="InterPro" id="IPR001128">
    <property type="entry name" value="Cyt_P450"/>
</dbReference>
<evidence type="ECO:0000256" key="3">
    <source>
        <dbReference type="ARBA" id="ARBA00022723"/>
    </source>
</evidence>
<feature type="compositionally biased region" description="Basic and acidic residues" evidence="6">
    <location>
        <begin position="372"/>
        <end position="392"/>
    </location>
</feature>
<comment type="similarity">
    <text evidence="1">Belongs to the cytochrome P450 family.</text>
</comment>
<dbReference type="Pfam" id="PF00067">
    <property type="entry name" value="p450"/>
    <property type="match status" value="1"/>
</dbReference>
<organism evidence="7">
    <name type="scientific">Emiliania huxleyi</name>
    <name type="common">Coccolithophore</name>
    <name type="synonym">Pontosphaera huxleyi</name>
    <dbReference type="NCBI Taxonomy" id="2903"/>
    <lineage>
        <taxon>Eukaryota</taxon>
        <taxon>Haptista</taxon>
        <taxon>Haptophyta</taxon>
        <taxon>Prymnesiophyceae</taxon>
        <taxon>Isochrysidales</taxon>
        <taxon>Noelaerhabdaceae</taxon>
        <taxon>Emiliania</taxon>
    </lineage>
</organism>
<dbReference type="PANTHER" id="PTHR24289:SF1">
    <property type="entry name" value="STEROID 17-ALPHA-HYDROXYLASE_17,20 LYASE"/>
    <property type="match status" value="1"/>
</dbReference>
<evidence type="ECO:0000313" key="7">
    <source>
        <dbReference type="EMBL" id="CAE0547650.1"/>
    </source>
</evidence>
<keyword evidence="2" id="KW-0349">Heme</keyword>
<keyword evidence="4" id="KW-0560">Oxidoreductase</keyword>
<keyword evidence="3" id="KW-0479">Metal-binding</keyword>
<dbReference type="SUPFAM" id="SSF48264">
    <property type="entry name" value="Cytochrome P450"/>
    <property type="match status" value="1"/>
</dbReference>
<dbReference type="GO" id="GO:0004497">
    <property type="term" value="F:monooxygenase activity"/>
    <property type="evidence" value="ECO:0007669"/>
    <property type="project" value="InterPro"/>
</dbReference>
<keyword evidence="5" id="KW-0408">Iron</keyword>
<evidence type="ECO:0000256" key="1">
    <source>
        <dbReference type="ARBA" id="ARBA00010617"/>
    </source>
</evidence>
<dbReference type="GO" id="GO:0020037">
    <property type="term" value="F:heme binding"/>
    <property type="evidence" value="ECO:0007669"/>
    <property type="project" value="InterPro"/>
</dbReference>
<name>A0A7S3WBY6_EMIHU</name>
<evidence type="ECO:0000256" key="2">
    <source>
        <dbReference type="ARBA" id="ARBA00022617"/>
    </source>
</evidence>
<dbReference type="GO" id="GO:0016705">
    <property type="term" value="F:oxidoreductase activity, acting on paired donors, with incorporation or reduction of molecular oxygen"/>
    <property type="evidence" value="ECO:0007669"/>
    <property type="project" value="InterPro"/>
</dbReference>
<evidence type="ECO:0000256" key="5">
    <source>
        <dbReference type="ARBA" id="ARBA00023004"/>
    </source>
</evidence>
<feature type="compositionally biased region" description="Pro residues" evidence="6">
    <location>
        <begin position="396"/>
        <end position="411"/>
    </location>
</feature>
<reference evidence="7" key="1">
    <citation type="submission" date="2021-01" db="EMBL/GenBank/DDBJ databases">
        <authorList>
            <person name="Corre E."/>
            <person name="Pelletier E."/>
            <person name="Niang G."/>
            <person name="Scheremetjew M."/>
            <person name="Finn R."/>
            <person name="Kale V."/>
            <person name="Holt S."/>
            <person name="Cochrane G."/>
            <person name="Meng A."/>
            <person name="Brown T."/>
            <person name="Cohen L."/>
        </authorList>
    </citation>
    <scope>NUCLEOTIDE SEQUENCE</scope>
    <source>
        <strain evidence="7">379</strain>
    </source>
</reference>
<gene>
    <name evidence="7" type="ORF">EHUX00137_LOCUS16351</name>
</gene>
<evidence type="ECO:0000256" key="6">
    <source>
        <dbReference type="SAM" id="MobiDB-lite"/>
    </source>
</evidence>
<feature type="compositionally biased region" description="Basic residues" evidence="6">
    <location>
        <begin position="428"/>
        <end position="439"/>
    </location>
</feature>
<protein>
    <recommendedName>
        <fullName evidence="8">Cytochrome P450</fullName>
    </recommendedName>
</protein>
<dbReference type="PANTHER" id="PTHR24289">
    <property type="entry name" value="STEROID 17-ALPHA-HYDROXYLASE/17,20 LYASE"/>
    <property type="match status" value="1"/>
</dbReference>
<evidence type="ECO:0008006" key="8">
    <source>
        <dbReference type="Google" id="ProtNLM"/>
    </source>
</evidence>
<proteinExistence type="inferred from homology"/>
<dbReference type="AlphaFoldDB" id="A0A7S3WBY6"/>
<accession>A0A7S3WBY6</accession>
<sequence length="439" mass="46670">MPKPLAPGPVALPLVGALPQIGLGMLAPGLAEQPHRRLAALSQTYGDVMTVNFGREPWLVLSSPEAVHEAFVTKGGDFAGRPQVASMSLSAGSGRAGFGRQLPDAGLRELRRAAYSTLFSDEAVAAKQSELEAEAHLLSDHLLATSGTGEPLRPSLRRCVGNMVLRFAFSSRVPYASEEGAAAPPAPIAELLRLTEAIWDSLAATPTTVLDLLGVPSDNAAREPLRRLVGQRDAVLRQVIADRRAQRRGSASVAAASPASDMLDVLLASDLPEADVLYALVDLFVAGVSTVSTTLEWLLLLTASQPLVQERARSDALCAGSGYVGALTKEVLRAKPPLLLPRTATVETSLRGFRVPRGCVVYANNWALAHSEERGAERSRDSRGEPRRDEVVARCPPVPSPPLSLPLPLPLPLQRATGDPAAALSRPGRARRMSPTRLR</sequence>
<feature type="region of interest" description="Disordered" evidence="6">
    <location>
        <begin position="372"/>
        <end position="439"/>
    </location>
</feature>
<dbReference type="PRINTS" id="PR00463">
    <property type="entry name" value="EP450I"/>
</dbReference>
<dbReference type="GO" id="GO:0005506">
    <property type="term" value="F:iron ion binding"/>
    <property type="evidence" value="ECO:0007669"/>
    <property type="project" value="InterPro"/>
</dbReference>
<evidence type="ECO:0000256" key="4">
    <source>
        <dbReference type="ARBA" id="ARBA00023002"/>
    </source>
</evidence>
<dbReference type="InterPro" id="IPR002401">
    <property type="entry name" value="Cyt_P450_E_grp-I"/>
</dbReference>